<dbReference type="InterPro" id="IPR003594">
    <property type="entry name" value="HATPase_dom"/>
</dbReference>
<protein>
    <recommendedName>
        <fullName evidence="3">histidine kinase</fullName>
        <ecNumber evidence="3">2.7.13.3</ecNumber>
    </recommendedName>
</protein>
<dbReference type="EC" id="2.7.13.3" evidence="3"/>
<dbReference type="Pfam" id="PF00672">
    <property type="entry name" value="HAMP"/>
    <property type="match status" value="1"/>
</dbReference>
<dbReference type="PROSITE" id="PS50109">
    <property type="entry name" value="HIS_KIN"/>
    <property type="match status" value="1"/>
</dbReference>
<name>A0A6L6XUW2_9ACTN</name>
<feature type="domain" description="Histidine kinase" evidence="13">
    <location>
        <begin position="249"/>
        <end position="446"/>
    </location>
</feature>
<evidence type="ECO:0000256" key="8">
    <source>
        <dbReference type="ARBA" id="ARBA00022989"/>
    </source>
</evidence>
<keyword evidence="9" id="KW-0902">Two-component regulatory system</keyword>
<sequence>MTLRQRILLLAVGAASAVMLLFAIPLWLLLDGAATEEGRENAADVARGVADYVSTGSTDVQTLSAYVDRINDRGDRATVTVLLPDGTQLGADLPGDAPTDVEEGAPHDGDGDQDDEGLMPVSEPEVHEVDDGQLVSVHASTADGPVTVLAFATAGDAHDRMVDRLLLLAAAAAVLLLLAAGAAEIVVRRLVRDLDDAAAVADRLAEGDLSARAPEDGVASEVRRVSAALNRLAGRIGDLLAAERETVADLSHRLRTPLTAVRLDVEALPSSERTDELESHLDHLERTLTAVIRAARRPEREGVRPRCDAVAVLRERVDFWWPLAEDQGRELEVNSPDGALMVRCAEDDLRAAVDALMENCIAHTSEGVPLSVELTGPASATDLVRLEIRDRGPGIPAGAGLRGRSDRGSTGLGLDIARTCAEASGGRLEFERRDGWTVVRLFLGTD</sequence>
<evidence type="ECO:0000256" key="4">
    <source>
        <dbReference type="ARBA" id="ARBA00022553"/>
    </source>
</evidence>
<dbReference type="SMART" id="SM00304">
    <property type="entry name" value="HAMP"/>
    <property type="match status" value="1"/>
</dbReference>
<keyword evidence="6 12" id="KW-0812">Transmembrane</keyword>
<dbReference type="PROSITE" id="PS50885">
    <property type="entry name" value="HAMP"/>
    <property type="match status" value="1"/>
</dbReference>
<evidence type="ECO:0000259" key="13">
    <source>
        <dbReference type="PROSITE" id="PS50109"/>
    </source>
</evidence>
<dbReference type="SUPFAM" id="SSF47384">
    <property type="entry name" value="Homodimeric domain of signal transducing histidine kinase"/>
    <property type="match status" value="1"/>
</dbReference>
<evidence type="ECO:0000256" key="6">
    <source>
        <dbReference type="ARBA" id="ARBA00022692"/>
    </source>
</evidence>
<gene>
    <name evidence="15" type="ORF">GON03_17525</name>
</gene>
<evidence type="ECO:0000256" key="9">
    <source>
        <dbReference type="ARBA" id="ARBA00023012"/>
    </source>
</evidence>
<feature type="domain" description="HAMP" evidence="14">
    <location>
        <begin position="188"/>
        <end position="241"/>
    </location>
</feature>
<dbReference type="InterPro" id="IPR036890">
    <property type="entry name" value="HATPase_C_sf"/>
</dbReference>
<evidence type="ECO:0000256" key="3">
    <source>
        <dbReference type="ARBA" id="ARBA00012438"/>
    </source>
</evidence>
<dbReference type="InterPro" id="IPR003661">
    <property type="entry name" value="HisK_dim/P_dom"/>
</dbReference>
<evidence type="ECO:0000256" key="2">
    <source>
        <dbReference type="ARBA" id="ARBA00004236"/>
    </source>
</evidence>
<dbReference type="InterPro" id="IPR036097">
    <property type="entry name" value="HisK_dim/P_sf"/>
</dbReference>
<comment type="subcellular location">
    <subcellularLocation>
        <location evidence="2">Cell membrane</location>
    </subcellularLocation>
</comment>
<evidence type="ECO:0000259" key="14">
    <source>
        <dbReference type="PROSITE" id="PS50885"/>
    </source>
</evidence>
<keyword evidence="4" id="KW-0597">Phosphoprotein</keyword>
<dbReference type="Gene3D" id="3.30.565.10">
    <property type="entry name" value="Histidine kinase-like ATPase, C-terminal domain"/>
    <property type="match status" value="1"/>
</dbReference>
<comment type="catalytic activity">
    <reaction evidence="1">
        <text>ATP + protein L-histidine = ADP + protein N-phospho-L-histidine.</text>
        <dbReference type="EC" id="2.7.13.3"/>
    </reaction>
</comment>
<feature type="transmembrane region" description="Helical" evidence="12">
    <location>
        <begin position="7"/>
        <end position="30"/>
    </location>
</feature>
<dbReference type="PANTHER" id="PTHR45436:SF5">
    <property type="entry name" value="SENSOR HISTIDINE KINASE TRCS"/>
    <property type="match status" value="1"/>
</dbReference>
<keyword evidence="8 12" id="KW-1133">Transmembrane helix</keyword>
<reference evidence="15 16" key="1">
    <citation type="submission" date="2019-12" db="EMBL/GenBank/DDBJ databases">
        <authorList>
            <person name="Huq M.A."/>
        </authorList>
    </citation>
    <scope>NUCLEOTIDE SEQUENCE [LARGE SCALE GENOMIC DNA]</scope>
    <source>
        <strain evidence="15 16">MAH-18</strain>
    </source>
</reference>
<proteinExistence type="predicted"/>
<evidence type="ECO:0000256" key="11">
    <source>
        <dbReference type="SAM" id="MobiDB-lite"/>
    </source>
</evidence>
<evidence type="ECO:0000313" key="16">
    <source>
        <dbReference type="Proteomes" id="UP000473525"/>
    </source>
</evidence>
<dbReference type="EMBL" id="WSEK01000004">
    <property type="protein sequence ID" value="MVQ50990.1"/>
    <property type="molecule type" value="Genomic_DNA"/>
</dbReference>
<dbReference type="InterPro" id="IPR004358">
    <property type="entry name" value="Sig_transdc_His_kin-like_C"/>
</dbReference>
<keyword evidence="7" id="KW-0418">Kinase</keyword>
<dbReference type="CDD" id="cd00082">
    <property type="entry name" value="HisKA"/>
    <property type="match status" value="1"/>
</dbReference>
<dbReference type="Gene3D" id="1.10.287.130">
    <property type="match status" value="1"/>
</dbReference>
<dbReference type="InterPro" id="IPR005467">
    <property type="entry name" value="His_kinase_dom"/>
</dbReference>
<dbReference type="AlphaFoldDB" id="A0A6L6XUW2"/>
<evidence type="ECO:0000313" key="15">
    <source>
        <dbReference type="EMBL" id="MVQ50990.1"/>
    </source>
</evidence>
<dbReference type="Pfam" id="PF00512">
    <property type="entry name" value="HisKA"/>
    <property type="match status" value="1"/>
</dbReference>
<evidence type="ECO:0000256" key="5">
    <source>
        <dbReference type="ARBA" id="ARBA00022679"/>
    </source>
</evidence>
<feature type="transmembrane region" description="Helical" evidence="12">
    <location>
        <begin position="165"/>
        <end position="187"/>
    </location>
</feature>
<keyword evidence="16" id="KW-1185">Reference proteome</keyword>
<dbReference type="PANTHER" id="PTHR45436">
    <property type="entry name" value="SENSOR HISTIDINE KINASE YKOH"/>
    <property type="match status" value="1"/>
</dbReference>
<keyword evidence="10 12" id="KW-0472">Membrane</keyword>
<dbReference type="SMART" id="SM00387">
    <property type="entry name" value="HATPase_c"/>
    <property type="match status" value="1"/>
</dbReference>
<dbReference type="InterPro" id="IPR003660">
    <property type="entry name" value="HAMP_dom"/>
</dbReference>
<dbReference type="SMART" id="SM00388">
    <property type="entry name" value="HisKA"/>
    <property type="match status" value="1"/>
</dbReference>
<dbReference type="RefSeq" id="WP_157344215.1">
    <property type="nucleotide sequence ID" value="NZ_WSEK01000004.1"/>
</dbReference>
<evidence type="ECO:0000256" key="10">
    <source>
        <dbReference type="ARBA" id="ARBA00023136"/>
    </source>
</evidence>
<keyword evidence="5" id="KW-0808">Transferase</keyword>
<evidence type="ECO:0000256" key="1">
    <source>
        <dbReference type="ARBA" id="ARBA00000085"/>
    </source>
</evidence>
<feature type="region of interest" description="Disordered" evidence="11">
    <location>
        <begin position="87"/>
        <end position="119"/>
    </location>
</feature>
<dbReference type="SUPFAM" id="SSF55874">
    <property type="entry name" value="ATPase domain of HSP90 chaperone/DNA topoisomerase II/histidine kinase"/>
    <property type="match status" value="1"/>
</dbReference>
<comment type="caution">
    <text evidence="15">The sequence shown here is derived from an EMBL/GenBank/DDBJ whole genome shotgun (WGS) entry which is preliminary data.</text>
</comment>
<dbReference type="InterPro" id="IPR050428">
    <property type="entry name" value="TCS_sensor_his_kinase"/>
</dbReference>
<dbReference type="PRINTS" id="PR00344">
    <property type="entry name" value="BCTRLSENSOR"/>
</dbReference>
<dbReference type="GO" id="GO:0005886">
    <property type="term" value="C:plasma membrane"/>
    <property type="evidence" value="ECO:0007669"/>
    <property type="project" value="UniProtKB-SubCell"/>
</dbReference>
<evidence type="ECO:0000256" key="12">
    <source>
        <dbReference type="SAM" id="Phobius"/>
    </source>
</evidence>
<dbReference type="Pfam" id="PF02518">
    <property type="entry name" value="HATPase_c"/>
    <property type="match status" value="1"/>
</dbReference>
<evidence type="ECO:0000256" key="7">
    <source>
        <dbReference type="ARBA" id="ARBA00022777"/>
    </source>
</evidence>
<accession>A0A6L6XUW2</accession>
<dbReference type="GO" id="GO:0000155">
    <property type="term" value="F:phosphorelay sensor kinase activity"/>
    <property type="evidence" value="ECO:0007669"/>
    <property type="project" value="InterPro"/>
</dbReference>
<organism evidence="15 16">
    <name type="scientific">Nocardioides agri</name>
    <dbReference type="NCBI Taxonomy" id="2682843"/>
    <lineage>
        <taxon>Bacteria</taxon>
        <taxon>Bacillati</taxon>
        <taxon>Actinomycetota</taxon>
        <taxon>Actinomycetes</taxon>
        <taxon>Propionibacteriales</taxon>
        <taxon>Nocardioidaceae</taxon>
        <taxon>Nocardioides</taxon>
    </lineage>
</organism>
<dbReference type="Proteomes" id="UP000473525">
    <property type="component" value="Unassembled WGS sequence"/>
</dbReference>